<dbReference type="PANTHER" id="PTHR43249">
    <property type="entry name" value="UDP-N-ACETYL-2-AMINO-2-DEOXY-D-GLUCURONATE OXIDASE"/>
    <property type="match status" value="1"/>
</dbReference>
<organism evidence="3 4">
    <name type="scientific">Arenibacter algicola</name>
    <dbReference type="NCBI Taxonomy" id="616991"/>
    <lineage>
        <taxon>Bacteria</taxon>
        <taxon>Pseudomonadati</taxon>
        <taxon>Bacteroidota</taxon>
        <taxon>Flavobacteriia</taxon>
        <taxon>Flavobacteriales</taxon>
        <taxon>Flavobacteriaceae</taxon>
        <taxon>Arenibacter</taxon>
    </lineage>
</organism>
<dbReference type="SUPFAM" id="SSF51735">
    <property type="entry name" value="NAD(P)-binding Rossmann-fold domains"/>
    <property type="match status" value="1"/>
</dbReference>
<dbReference type="PANTHER" id="PTHR43249:SF1">
    <property type="entry name" value="D-GLUCOSIDE 3-DEHYDROGENASE"/>
    <property type="match status" value="1"/>
</dbReference>
<dbReference type="Proteomes" id="UP000315363">
    <property type="component" value="Unassembled WGS sequence"/>
</dbReference>
<sequence length="312" mass="35549">MKNFALIGAAGYIAPRHMKAIKDTNNNLLAAYDKGDSVGVIDSHFPNADFFVEFERFDRHIEKLKYEKDTYLDFVSICSPNYLHDAHIRFALRSGADAICEKPLVLNPWNIDKLQKVEEKTGKKVYNILQLRVHPSIIALKEKVKNAKKDTKFEVDLTYLTSRGHWYQTSWKGDVSKSGGIATNIGVHFYDMLSWIFGDVQENIVHVHEKDRAAGYLEFENARVRWFLSINADYLPKEVKAKGQTTFRSITIDGEELEFSGGFTDLHTMVYKDILEGKGYGLDSARTAIEIVHDIRNSKPIGLKGEYHGVLK</sequence>
<keyword evidence="4" id="KW-1185">Reference proteome</keyword>
<dbReference type="SUPFAM" id="SSF55347">
    <property type="entry name" value="Glyceraldehyde-3-phosphate dehydrogenase-like, C-terminal domain"/>
    <property type="match status" value="1"/>
</dbReference>
<dbReference type="Pfam" id="PF02894">
    <property type="entry name" value="GFO_IDH_MocA_C"/>
    <property type="match status" value="1"/>
</dbReference>
<gene>
    <name evidence="3" type="ORF">GQ41_3567</name>
</gene>
<dbReference type="InterPro" id="IPR052515">
    <property type="entry name" value="Gfo/Idh/MocA_Oxidoreductase"/>
</dbReference>
<dbReference type="EMBL" id="VHIF01000001">
    <property type="protein sequence ID" value="TQO38901.1"/>
    <property type="molecule type" value="Genomic_DNA"/>
</dbReference>
<name>A0ABY3AES4_9FLAO</name>
<comment type="caution">
    <text evidence="3">The sequence shown here is derived from an EMBL/GenBank/DDBJ whole genome shotgun (WGS) entry which is preliminary data.</text>
</comment>
<protein>
    <submittedName>
        <fullName evidence="3">UDP-N-acetyl-2-amino-2-deoxyglucuronate dehydrogenase</fullName>
    </submittedName>
</protein>
<dbReference type="InterPro" id="IPR004104">
    <property type="entry name" value="Gfo/Idh/MocA-like_OxRdtase_C"/>
</dbReference>
<dbReference type="InterPro" id="IPR036291">
    <property type="entry name" value="NAD(P)-bd_dom_sf"/>
</dbReference>
<reference evidence="3 4" key="1">
    <citation type="submission" date="2019-06" db="EMBL/GenBank/DDBJ databases">
        <title>A large-scale integrated study on North Sea by COGITO (Coastal Microbe Genomic &amp; Taxonomic Observatory).</title>
        <authorList>
            <person name="Teeling H."/>
        </authorList>
    </citation>
    <scope>NUCLEOTIDE SEQUENCE [LARGE SCALE GENOMIC DNA]</scope>
    <source>
        <strain evidence="3 4">MAR_2009_79</strain>
    </source>
</reference>
<evidence type="ECO:0000313" key="4">
    <source>
        <dbReference type="Proteomes" id="UP000315363"/>
    </source>
</evidence>
<evidence type="ECO:0000259" key="2">
    <source>
        <dbReference type="Pfam" id="PF02894"/>
    </source>
</evidence>
<feature type="domain" description="Gfo/Idh/MocA-like oxidoreductase C-terminal" evidence="2">
    <location>
        <begin position="152"/>
        <end position="230"/>
    </location>
</feature>
<dbReference type="Gene3D" id="3.40.50.720">
    <property type="entry name" value="NAD(P)-binding Rossmann-like Domain"/>
    <property type="match status" value="1"/>
</dbReference>
<dbReference type="RefSeq" id="WP_142190364.1">
    <property type="nucleotide sequence ID" value="NZ_VHIF01000001.1"/>
</dbReference>
<evidence type="ECO:0000313" key="3">
    <source>
        <dbReference type="EMBL" id="TQO38901.1"/>
    </source>
</evidence>
<dbReference type="Pfam" id="PF01408">
    <property type="entry name" value="GFO_IDH_MocA"/>
    <property type="match status" value="1"/>
</dbReference>
<evidence type="ECO:0000259" key="1">
    <source>
        <dbReference type="Pfam" id="PF01408"/>
    </source>
</evidence>
<feature type="domain" description="Gfo/Idh/MocA-like oxidoreductase N-terminal" evidence="1">
    <location>
        <begin position="3"/>
        <end position="126"/>
    </location>
</feature>
<dbReference type="InterPro" id="IPR000683">
    <property type="entry name" value="Gfo/Idh/MocA-like_OxRdtase_N"/>
</dbReference>
<accession>A0ABY3AES4</accession>
<proteinExistence type="predicted"/>
<dbReference type="Gene3D" id="3.30.360.10">
    <property type="entry name" value="Dihydrodipicolinate Reductase, domain 2"/>
    <property type="match status" value="1"/>
</dbReference>